<dbReference type="InterPro" id="IPR032710">
    <property type="entry name" value="NTF2-like_dom_sf"/>
</dbReference>
<dbReference type="SUPFAM" id="SSF54427">
    <property type="entry name" value="NTF2-like"/>
    <property type="match status" value="1"/>
</dbReference>
<gene>
    <name evidence="1" type="ORF">FOF52_19110</name>
</gene>
<dbReference type="PANTHER" id="PTHR38436">
    <property type="entry name" value="POLYKETIDE CYCLASE SNOAL-LIKE DOMAIN"/>
    <property type="match status" value="1"/>
</dbReference>
<dbReference type="PANTHER" id="PTHR38436:SF1">
    <property type="entry name" value="ESTER CYCLASE"/>
    <property type="match status" value="1"/>
</dbReference>
<evidence type="ECO:0000313" key="1">
    <source>
        <dbReference type="EMBL" id="UPT22795.1"/>
    </source>
</evidence>
<dbReference type="Proteomes" id="UP000832041">
    <property type="component" value="Chromosome"/>
</dbReference>
<proteinExistence type="predicted"/>
<dbReference type="EMBL" id="CP051627">
    <property type="protein sequence ID" value="UPT22795.1"/>
    <property type="molecule type" value="Genomic_DNA"/>
</dbReference>
<evidence type="ECO:0000313" key="2">
    <source>
        <dbReference type="Proteomes" id="UP000832041"/>
    </source>
</evidence>
<protein>
    <submittedName>
        <fullName evidence="1">Ester cyclase</fullName>
    </submittedName>
</protein>
<dbReference type="Gene3D" id="3.10.450.50">
    <property type="match status" value="1"/>
</dbReference>
<name>A0ABY4L663_THEAE</name>
<dbReference type="InterPro" id="IPR009959">
    <property type="entry name" value="Cyclase_SnoaL-like"/>
</dbReference>
<dbReference type="Pfam" id="PF07366">
    <property type="entry name" value="SnoaL"/>
    <property type="match status" value="1"/>
</dbReference>
<organism evidence="1 2">
    <name type="scientific">Thermobifida alba</name>
    <name type="common">Thermomonospora alba</name>
    <dbReference type="NCBI Taxonomy" id="53522"/>
    <lineage>
        <taxon>Bacteria</taxon>
        <taxon>Bacillati</taxon>
        <taxon>Actinomycetota</taxon>
        <taxon>Actinomycetes</taxon>
        <taxon>Streptosporangiales</taxon>
        <taxon>Nocardiopsidaceae</taxon>
        <taxon>Thermobifida</taxon>
    </lineage>
</organism>
<accession>A0ABY4L663</accession>
<reference evidence="1 2" key="1">
    <citation type="submission" date="2020-04" db="EMBL/GenBank/DDBJ databases">
        <title>Thermobifida alba genome sequencing and assembly.</title>
        <authorList>
            <person name="Luzics S."/>
            <person name="Horvath B."/>
            <person name="Nagy I."/>
            <person name="Toth A."/>
            <person name="Nagy I."/>
            <person name="Kukolya J."/>
        </authorList>
    </citation>
    <scope>NUCLEOTIDE SEQUENCE [LARGE SCALE GENOMIC DNA]</scope>
    <source>
        <strain evidence="1 2">DSM 43795</strain>
    </source>
</reference>
<dbReference type="RefSeq" id="WP_248591306.1">
    <property type="nucleotide sequence ID" value="NZ_BAABEB010000011.1"/>
</dbReference>
<sequence length="137" mass="15380">MSEATELQRRMFEAVRAYDLAALRSLYHADHVYRGPDGVVQAGADAGVAAVESYRGGFPDWDFDLLSTYECGDVAVSEVRTRGTHLRDLADLPATGNRFELLACNVVEARDGRIHRERDYYDTLLLMRQLGMVPSLR</sequence>
<keyword evidence="2" id="KW-1185">Reference proteome</keyword>